<keyword evidence="4" id="KW-0963">Cytoplasm</keyword>
<feature type="domain" description="Pyrroline-5-carboxylate reductase catalytic N-terminal" evidence="8">
    <location>
        <begin position="5"/>
        <end position="98"/>
    </location>
</feature>
<dbReference type="RefSeq" id="WP_154419775.1">
    <property type="nucleotide sequence ID" value="NZ_VUNS01000023.1"/>
</dbReference>
<dbReference type="EMBL" id="VUNS01000023">
    <property type="protein sequence ID" value="MST98791.1"/>
    <property type="molecule type" value="Genomic_DNA"/>
</dbReference>
<comment type="catalytic activity">
    <reaction evidence="4">
        <text>L-proline + NAD(+) = (S)-1-pyrroline-5-carboxylate + NADH + 2 H(+)</text>
        <dbReference type="Rhea" id="RHEA:14105"/>
        <dbReference type="ChEBI" id="CHEBI:15378"/>
        <dbReference type="ChEBI" id="CHEBI:17388"/>
        <dbReference type="ChEBI" id="CHEBI:57540"/>
        <dbReference type="ChEBI" id="CHEBI:57945"/>
        <dbReference type="ChEBI" id="CHEBI:60039"/>
        <dbReference type="EC" id="1.5.1.2"/>
    </reaction>
</comment>
<dbReference type="Proteomes" id="UP000435649">
    <property type="component" value="Unassembled WGS sequence"/>
</dbReference>
<name>A0A844G8B8_9BACT</name>
<dbReference type="AlphaFoldDB" id="A0A844G8B8"/>
<gene>
    <name evidence="4 10" type="primary">proC</name>
    <name evidence="10" type="ORF">FYJ85_17275</name>
</gene>
<dbReference type="PROSITE" id="PS00521">
    <property type="entry name" value="P5CR"/>
    <property type="match status" value="1"/>
</dbReference>
<dbReference type="NCBIfam" id="TIGR00112">
    <property type="entry name" value="proC"/>
    <property type="match status" value="1"/>
</dbReference>
<dbReference type="InterPro" id="IPR028939">
    <property type="entry name" value="P5C_Rdtase_cat_N"/>
</dbReference>
<dbReference type="SUPFAM" id="SSF51735">
    <property type="entry name" value="NAD(P)-binding Rossmann-fold domains"/>
    <property type="match status" value="1"/>
</dbReference>
<feature type="domain" description="Pyrroline-5-carboxylate reductase dimerisation" evidence="9">
    <location>
        <begin position="160"/>
        <end position="264"/>
    </location>
</feature>
<keyword evidence="2 4" id="KW-0521">NADP</keyword>
<dbReference type="PIRSF" id="PIRSF000193">
    <property type="entry name" value="Pyrrol-5-carb_rd"/>
    <property type="match status" value="1"/>
</dbReference>
<keyword evidence="3 4" id="KW-0560">Oxidoreductase</keyword>
<keyword evidence="11" id="KW-1185">Reference proteome</keyword>
<feature type="binding site" evidence="6">
    <location>
        <begin position="70"/>
        <end position="73"/>
    </location>
    <ligand>
        <name>NADP(+)</name>
        <dbReference type="ChEBI" id="CHEBI:58349"/>
    </ligand>
</feature>
<dbReference type="Gene3D" id="3.40.50.720">
    <property type="entry name" value="NAD(P)-binding Rossmann-like Domain"/>
    <property type="match status" value="1"/>
</dbReference>
<evidence type="ECO:0000256" key="6">
    <source>
        <dbReference type="PIRSR" id="PIRSR000193-1"/>
    </source>
</evidence>
<evidence type="ECO:0000313" key="11">
    <source>
        <dbReference type="Proteomes" id="UP000435649"/>
    </source>
</evidence>
<dbReference type="FunFam" id="1.10.3730.10:FF:000001">
    <property type="entry name" value="Pyrroline-5-carboxylate reductase"/>
    <property type="match status" value="1"/>
</dbReference>
<organism evidence="10 11">
    <name type="scientific">Victivallis lenta</name>
    <dbReference type="NCBI Taxonomy" id="2606640"/>
    <lineage>
        <taxon>Bacteria</taxon>
        <taxon>Pseudomonadati</taxon>
        <taxon>Lentisphaerota</taxon>
        <taxon>Lentisphaeria</taxon>
        <taxon>Victivallales</taxon>
        <taxon>Victivallaceae</taxon>
        <taxon>Victivallis</taxon>
    </lineage>
</organism>
<dbReference type="InterPro" id="IPR029036">
    <property type="entry name" value="P5CR_dimer"/>
</dbReference>
<evidence type="ECO:0000313" key="10">
    <source>
        <dbReference type="EMBL" id="MST98791.1"/>
    </source>
</evidence>
<dbReference type="HAMAP" id="MF_01925">
    <property type="entry name" value="P5C_reductase"/>
    <property type="match status" value="1"/>
</dbReference>
<evidence type="ECO:0000256" key="1">
    <source>
        <dbReference type="ARBA" id="ARBA00005525"/>
    </source>
</evidence>
<evidence type="ECO:0000256" key="7">
    <source>
        <dbReference type="RuleBase" id="RU003903"/>
    </source>
</evidence>
<comment type="function">
    <text evidence="4">Catalyzes the reduction of 1-pyrroline-5-carboxylate (PCA) to L-proline.</text>
</comment>
<dbReference type="PANTHER" id="PTHR11645:SF0">
    <property type="entry name" value="PYRROLINE-5-CARBOXYLATE REDUCTASE 3"/>
    <property type="match status" value="1"/>
</dbReference>
<evidence type="ECO:0000259" key="8">
    <source>
        <dbReference type="Pfam" id="PF03807"/>
    </source>
</evidence>
<comment type="caution">
    <text evidence="10">The sequence shown here is derived from an EMBL/GenBank/DDBJ whole genome shotgun (WGS) entry which is preliminary data.</text>
</comment>
<dbReference type="PANTHER" id="PTHR11645">
    <property type="entry name" value="PYRROLINE-5-CARBOXYLATE REDUCTASE"/>
    <property type="match status" value="1"/>
</dbReference>
<dbReference type="InterPro" id="IPR008927">
    <property type="entry name" value="6-PGluconate_DH-like_C_sf"/>
</dbReference>
<protein>
    <recommendedName>
        <fullName evidence="4 5">Pyrroline-5-carboxylate reductase</fullName>
        <shortName evidence="4">P5C reductase</shortName>
        <shortName evidence="4">P5CR</shortName>
        <ecNumber evidence="4 5">1.5.1.2</ecNumber>
    </recommendedName>
    <alternativeName>
        <fullName evidence="4">PCA reductase</fullName>
    </alternativeName>
</protein>
<comment type="catalytic activity">
    <reaction evidence="4 7">
        <text>L-proline + NADP(+) = (S)-1-pyrroline-5-carboxylate + NADPH + 2 H(+)</text>
        <dbReference type="Rhea" id="RHEA:14109"/>
        <dbReference type="ChEBI" id="CHEBI:15378"/>
        <dbReference type="ChEBI" id="CHEBI:17388"/>
        <dbReference type="ChEBI" id="CHEBI:57783"/>
        <dbReference type="ChEBI" id="CHEBI:58349"/>
        <dbReference type="ChEBI" id="CHEBI:60039"/>
        <dbReference type="EC" id="1.5.1.2"/>
    </reaction>
</comment>
<evidence type="ECO:0000256" key="3">
    <source>
        <dbReference type="ARBA" id="ARBA00023002"/>
    </source>
</evidence>
<dbReference type="InterPro" id="IPR053790">
    <property type="entry name" value="P5CR-like_CS"/>
</dbReference>
<dbReference type="InterPro" id="IPR036291">
    <property type="entry name" value="NAD(P)-bd_dom_sf"/>
</dbReference>
<proteinExistence type="inferred from homology"/>
<dbReference type="Pfam" id="PF14748">
    <property type="entry name" value="P5CR_dimer"/>
    <property type="match status" value="1"/>
</dbReference>
<accession>A0A844G8B8</accession>
<dbReference type="InterPro" id="IPR000304">
    <property type="entry name" value="Pyrroline-COOH_reductase"/>
</dbReference>
<evidence type="ECO:0000256" key="5">
    <source>
        <dbReference type="NCBIfam" id="TIGR00112"/>
    </source>
</evidence>
<evidence type="ECO:0000256" key="4">
    <source>
        <dbReference type="HAMAP-Rule" id="MF_01925"/>
    </source>
</evidence>
<dbReference type="GO" id="GO:0004735">
    <property type="term" value="F:pyrroline-5-carboxylate reductase activity"/>
    <property type="evidence" value="ECO:0007669"/>
    <property type="project" value="UniProtKB-UniRule"/>
</dbReference>
<dbReference type="GO" id="GO:0005737">
    <property type="term" value="C:cytoplasm"/>
    <property type="evidence" value="ECO:0007669"/>
    <property type="project" value="UniProtKB-SubCell"/>
</dbReference>
<dbReference type="SUPFAM" id="SSF48179">
    <property type="entry name" value="6-phosphogluconate dehydrogenase C-terminal domain-like"/>
    <property type="match status" value="1"/>
</dbReference>
<comment type="similarity">
    <text evidence="1 4 7">Belongs to the pyrroline-5-carboxylate reductase family.</text>
</comment>
<evidence type="ECO:0000256" key="2">
    <source>
        <dbReference type="ARBA" id="ARBA00022857"/>
    </source>
</evidence>
<dbReference type="Gene3D" id="1.10.3730.10">
    <property type="entry name" value="ProC C-terminal domain-like"/>
    <property type="match status" value="1"/>
</dbReference>
<dbReference type="EC" id="1.5.1.2" evidence="4 5"/>
<reference evidence="10 11" key="1">
    <citation type="submission" date="2019-08" db="EMBL/GenBank/DDBJ databases">
        <title>In-depth cultivation of the pig gut microbiome towards novel bacterial diversity and tailored functional studies.</title>
        <authorList>
            <person name="Wylensek D."/>
            <person name="Hitch T.C.A."/>
            <person name="Clavel T."/>
        </authorList>
    </citation>
    <scope>NUCLEOTIDE SEQUENCE [LARGE SCALE GENOMIC DNA]</scope>
    <source>
        <strain evidence="10 11">BBE-744-WT-12</strain>
    </source>
</reference>
<comment type="subcellular location">
    <subcellularLocation>
        <location evidence="4">Cytoplasm</location>
    </subcellularLocation>
</comment>
<evidence type="ECO:0000259" key="9">
    <source>
        <dbReference type="Pfam" id="PF14748"/>
    </source>
</evidence>
<feature type="binding site" evidence="6">
    <location>
        <begin position="7"/>
        <end position="12"/>
    </location>
    <ligand>
        <name>NADP(+)</name>
        <dbReference type="ChEBI" id="CHEBI:58349"/>
    </ligand>
</feature>
<sequence>MSKLLLIGAGKMATAIAGGLVKSGLFAPAELLAYDVNPVAAADFTKATGVECAITGCFELAAAADRVLLAIKPQTLAKALTGLTEALAGKTVLSIVAGVPLQRLSELTGSRKVIRVMPNTPAQIERGASAIAAAPDVDEAELKLAEKIFGAVGIVMLVDEHNLDAVTALSGSGPAYVFEFIQALADGGVASGLPRAAATELAVQTVIGAAEMVRATGLHPTALKDQVTSPGGTTIRALEVLEDRAFAGTVIQAVRAACARSEELGRS</sequence>
<comment type="pathway">
    <text evidence="4 7">Amino-acid biosynthesis; L-proline biosynthesis; L-proline from L-glutamate 5-semialdehyde: step 1/1.</text>
</comment>
<dbReference type="Pfam" id="PF03807">
    <property type="entry name" value="F420_oxidored"/>
    <property type="match status" value="1"/>
</dbReference>
<dbReference type="GO" id="GO:0055129">
    <property type="term" value="P:L-proline biosynthetic process"/>
    <property type="evidence" value="ECO:0007669"/>
    <property type="project" value="UniProtKB-UniRule"/>
</dbReference>
<keyword evidence="4 7" id="KW-0641">Proline biosynthesis</keyword>
<dbReference type="UniPathway" id="UPA00098">
    <property type="reaction ID" value="UER00361"/>
</dbReference>
<keyword evidence="4 7" id="KW-0028">Amino-acid biosynthesis</keyword>